<feature type="domain" description="CN hydrolase" evidence="3">
    <location>
        <begin position="5"/>
        <end position="255"/>
    </location>
</feature>
<reference evidence="4 5" key="1">
    <citation type="submission" date="2018-09" db="EMBL/GenBank/DDBJ databases">
        <title>Alcanivorax profundi sp. nov., isolated from 1000 m-depth seawater of the Mariana Trench.</title>
        <authorList>
            <person name="Liu J."/>
        </authorList>
    </citation>
    <scope>NUCLEOTIDE SEQUENCE [LARGE SCALE GENOMIC DNA]</scope>
    <source>
        <strain evidence="4 5">MTEO17</strain>
    </source>
</reference>
<evidence type="ECO:0000259" key="3">
    <source>
        <dbReference type="PROSITE" id="PS50263"/>
    </source>
</evidence>
<dbReference type="InterPro" id="IPR045254">
    <property type="entry name" value="Nit1/2_C-N_Hydrolase"/>
</dbReference>
<comment type="similarity">
    <text evidence="1">Belongs to the carbon-nitrogen hydrolase superfamily. NIT1/NIT2 family.</text>
</comment>
<dbReference type="RefSeq" id="WP_022984929.1">
    <property type="nucleotide sequence ID" value="NZ_CAXGPP010000065.1"/>
</dbReference>
<dbReference type="PROSITE" id="PS50263">
    <property type="entry name" value="CN_HYDROLASE"/>
    <property type="match status" value="1"/>
</dbReference>
<dbReference type="InterPro" id="IPR003010">
    <property type="entry name" value="C-N_Hydrolase"/>
</dbReference>
<comment type="caution">
    <text evidence="4">The sequence shown here is derived from an EMBL/GenBank/DDBJ whole genome shotgun (WGS) entry which is preliminary data.</text>
</comment>
<name>A0A418XVV8_9GAMM</name>
<dbReference type="Proteomes" id="UP000283734">
    <property type="component" value="Unassembled WGS sequence"/>
</dbReference>
<dbReference type="InterPro" id="IPR036526">
    <property type="entry name" value="C-N_Hydrolase_sf"/>
</dbReference>
<dbReference type="CDD" id="cd07572">
    <property type="entry name" value="nit"/>
    <property type="match status" value="1"/>
</dbReference>
<sequence>MTQLISVAAIQMTSGQQLSGNLEAASALLEQAANGGAQLAVLPENFAVYGGDYRATAGQFEQLKGWLCEQAKRFNMAIIGGSVPAMRRPDGSVVAAPRVRTRALAVSAEGQCLAAYDKLHLFDAQVNDAQGRYCESDVFEPGTEVVTVPLAGLTVGLAICYDLRFPSLAQRLAHAGADLIVYPSAFTAVTGAAHWSLLLRATAVQTGCYVLGANQCGEHGPRRGSYGHSMLVNPWGEVVASLENVPAALVAGLDLATMNELRQRMPVQTHQRFHIEGPYER</sequence>
<dbReference type="EMBL" id="QYYA01000004">
    <property type="protein sequence ID" value="RJG16862.1"/>
    <property type="molecule type" value="Genomic_DNA"/>
</dbReference>
<evidence type="ECO:0000256" key="1">
    <source>
        <dbReference type="ARBA" id="ARBA00010613"/>
    </source>
</evidence>
<evidence type="ECO:0000313" key="4">
    <source>
        <dbReference type="EMBL" id="RJG16862.1"/>
    </source>
</evidence>
<dbReference type="PANTHER" id="PTHR23088:SF27">
    <property type="entry name" value="DEAMINATED GLUTATHIONE AMIDASE"/>
    <property type="match status" value="1"/>
</dbReference>
<protein>
    <submittedName>
        <fullName evidence="4">Carbon-nitrogen hydrolase family protein</fullName>
    </submittedName>
</protein>
<accession>A0A418XVV8</accession>
<evidence type="ECO:0000313" key="5">
    <source>
        <dbReference type="Proteomes" id="UP000283734"/>
    </source>
</evidence>
<dbReference type="Gene3D" id="3.60.110.10">
    <property type="entry name" value="Carbon-nitrogen hydrolase"/>
    <property type="match status" value="1"/>
</dbReference>
<proteinExistence type="inferred from homology"/>
<dbReference type="InterPro" id="IPR001110">
    <property type="entry name" value="UPF0012_CS"/>
</dbReference>
<dbReference type="Pfam" id="PF00795">
    <property type="entry name" value="CN_hydrolase"/>
    <property type="match status" value="1"/>
</dbReference>
<dbReference type="OrthoDB" id="9811121at2"/>
<dbReference type="AlphaFoldDB" id="A0A418XVV8"/>
<dbReference type="PANTHER" id="PTHR23088">
    <property type="entry name" value="NITRILASE-RELATED"/>
    <property type="match status" value="1"/>
</dbReference>
<keyword evidence="2 4" id="KW-0378">Hydrolase</keyword>
<dbReference type="GO" id="GO:0016811">
    <property type="term" value="F:hydrolase activity, acting on carbon-nitrogen (but not peptide) bonds, in linear amides"/>
    <property type="evidence" value="ECO:0007669"/>
    <property type="project" value="InterPro"/>
</dbReference>
<keyword evidence="5" id="KW-1185">Reference proteome</keyword>
<evidence type="ECO:0000256" key="2">
    <source>
        <dbReference type="ARBA" id="ARBA00022801"/>
    </source>
</evidence>
<gene>
    <name evidence="4" type="ORF">D4A39_13665</name>
</gene>
<organism evidence="4 5">
    <name type="scientific">Alcanivorax profundi</name>
    <dbReference type="NCBI Taxonomy" id="2338368"/>
    <lineage>
        <taxon>Bacteria</taxon>
        <taxon>Pseudomonadati</taxon>
        <taxon>Pseudomonadota</taxon>
        <taxon>Gammaproteobacteria</taxon>
        <taxon>Oceanospirillales</taxon>
        <taxon>Alcanivoracaceae</taxon>
        <taxon>Alcanivorax</taxon>
    </lineage>
</organism>
<dbReference type="PROSITE" id="PS01227">
    <property type="entry name" value="UPF0012"/>
    <property type="match status" value="1"/>
</dbReference>
<dbReference type="SUPFAM" id="SSF56317">
    <property type="entry name" value="Carbon-nitrogen hydrolase"/>
    <property type="match status" value="1"/>
</dbReference>